<dbReference type="Proteomes" id="UP000281553">
    <property type="component" value="Unassembled WGS sequence"/>
</dbReference>
<evidence type="ECO:0000313" key="3">
    <source>
        <dbReference type="EMBL" id="VDN16281.1"/>
    </source>
</evidence>
<dbReference type="InterPro" id="IPR000571">
    <property type="entry name" value="Znf_CCCH"/>
</dbReference>
<protein>
    <recommendedName>
        <fullName evidence="2">C3H1-type domain-containing protein</fullName>
    </recommendedName>
</protein>
<evidence type="ECO:0000256" key="1">
    <source>
        <dbReference type="PROSITE-ProRule" id="PRU00723"/>
    </source>
</evidence>
<feature type="domain" description="C3H1-type" evidence="2">
    <location>
        <begin position="1"/>
        <end position="23"/>
    </location>
</feature>
<keyword evidence="1" id="KW-0862">Zinc</keyword>
<keyword evidence="1" id="KW-0863">Zinc-finger</keyword>
<keyword evidence="4" id="KW-1185">Reference proteome</keyword>
<dbReference type="OrthoDB" id="2417221at2759"/>
<organism evidence="3 4">
    <name type="scientific">Dibothriocephalus latus</name>
    <name type="common">Fish tapeworm</name>
    <name type="synonym">Diphyllobothrium latum</name>
    <dbReference type="NCBI Taxonomy" id="60516"/>
    <lineage>
        <taxon>Eukaryota</taxon>
        <taxon>Metazoa</taxon>
        <taxon>Spiralia</taxon>
        <taxon>Lophotrochozoa</taxon>
        <taxon>Platyhelminthes</taxon>
        <taxon>Cestoda</taxon>
        <taxon>Eucestoda</taxon>
        <taxon>Diphyllobothriidea</taxon>
        <taxon>Diphyllobothriidae</taxon>
        <taxon>Dibothriocephalus</taxon>
    </lineage>
</organism>
<keyword evidence="1" id="KW-0479">Metal-binding</keyword>
<dbReference type="GO" id="GO:0008270">
    <property type="term" value="F:zinc ion binding"/>
    <property type="evidence" value="ECO:0007669"/>
    <property type="project" value="UniProtKB-KW"/>
</dbReference>
<dbReference type="EMBL" id="UYRU01065291">
    <property type="protein sequence ID" value="VDN16281.1"/>
    <property type="molecule type" value="Genomic_DNA"/>
</dbReference>
<dbReference type="AlphaFoldDB" id="A0A3P7MEH4"/>
<name>A0A3P7MEH4_DIBLA</name>
<feature type="zinc finger region" description="C3H1-type" evidence="1">
    <location>
        <begin position="1"/>
        <end position="23"/>
    </location>
</feature>
<evidence type="ECO:0000259" key="2">
    <source>
        <dbReference type="PROSITE" id="PS50103"/>
    </source>
</evidence>
<reference evidence="3 4" key="1">
    <citation type="submission" date="2018-11" db="EMBL/GenBank/DDBJ databases">
        <authorList>
            <consortium name="Pathogen Informatics"/>
        </authorList>
    </citation>
    <scope>NUCLEOTIDE SEQUENCE [LARGE SCALE GENOMIC DNA]</scope>
</reference>
<dbReference type="PROSITE" id="PS50103">
    <property type="entry name" value="ZF_C3H1"/>
    <property type="match status" value="1"/>
</dbReference>
<sequence>MLTGRLLGVCQFGQGCRYSHLTPELESKLKYQIAQQKQLSVTDPVQAARELEEHVRQKLAGRQGSEVTLNNLSVDQVPPSIRHCLSPSRRAEV</sequence>
<accession>A0A3P7MEH4</accession>
<gene>
    <name evidence="3" type="ORF">DILT_LOCUS12112</name>
</gene>
<dbReference type="PROSITE" id="PS51257">
    <property type="entry name" value="PROKAR_LIPOPROTEIN"/>
    <property type="match status" value="1"/>
</dbReference>
<proteinExistence type="predicted"/>
<evidence type="ECO:0000313" key="4">
    <source>
        <dbReference type="Proteomes" id="UP000281553"/>
    </source>
</evidence>